<sequence>MIAGVTAVAADAATSGFGTVLLGGVRVLGYLGFVLLIGTTFFLTWLWPEGRVLPTFRRLIALGTALTVIATLVIPMIASGVAWSSYAGREGVCAFARISLVALGIGFAADVSGSTRRHRLVITLWQLAMIETYVLSSDAWGGQLAALKIAATTGHLAATAAWLGGLLALASVLIPSDGLDALHDVLPRFSVVAIVSVITLVVSGTLHALAVAGGLHDLIDSRFGTSLMVKVVVFGAMLLLGNVGRQYAGHAARRNALEIDETASPHSIQALGVAIGMEFTLAAGVLVATAVLVQFAPG</sequence>
<evidence type="ECO:0000259" key="7">
    <source>
        <dbReference type="Pfam" id="PF05425"/>
    </source>
</evidence>
<keyword evidence="9" id="KW-1185">Reference proteome</keyword>
<feature type="transmembrane region" description="Helical" evidence="6">
    <location>
        <begin position="227"/>
        <end position="248"/>
    </location>
</feature>
<comment type="caution">
    <text evidence="8">The sequence shown here is derived from an EMBL/GenBank/DDBJ whole genome shotgun (WGS) entry which is preliminary data.</text>
</comment>
<keyword evidence="3 6" id="KW-0812">Transmembrane</keyword>
<dbReference type="Proteomes" id="UP000557772">
    <property type="component" value="Unassembled WGS sequence"/>
</dbReference>
<accession>A0A849ANG0</accession>
<feature type="transmembrane region" description="Helical" evidence="6">
    <location>
        <begin position="189"/>
        <end position="215"/>
    </location>
</feature>
<keyword evidence="2" id="KW-1003">Cell membrane</keyword>
<dbReference type="RefSeq" id="WP_171151978.1">
    <property type="nucleotide sequence ID" value="NZ_JABENB010000001.1"/>
</dbReference>
<protein>
    <recommendedName>
        <fullName evidence="7">Copper resistance protein D domain-containing protein</fullName>
    </recommendedName>
</protein>
<dbReference type="GO" id="GO:0006825">
    <property type="term" value="P:copper ion transport"/>
    <property type="evidence" value="ECO:0007669"/>
    <property type="project" value="InterPro"/>
</dbReference>
<keyword evidence="5 6" id="KW-0472">Membrane</keyword>
<gene>
    <name evidence="8" type="ORF">HJ588_03510</name>
</gene>
<dbReference type="GO" id="GO:0005886">
    <property type="term" value="C:plasma membrane"/>
    <property type="evidence" value="ECO:0007669"/>
    <property type="project" value="UniProtKB-SubCell"/>
</dbReference>
<evidence type="ECO:0000256" key="1">
    <source>
        <dbReference type="ARBA" id="ARBA00004651"/>
    </source>
</evidence>
<evidence type="ECO:0000313" key="9">
    <source>
        <dbReference type="Proteomes" id="UP000557772"/>
    </source>
</evidence>
<evidence type="ECO:0000256" key="3">
    <source>
        <dbReference type="ARBA" id="ARBA00022692"/>
    </source>
</evidence>
<evidence type="ECO:0000256" key="5">
    <source>
        <dbReference type="ARBA" id="ARBA00023136"/>
    </source>
</evidence>
<dbReference type="AlphaFoldDB" id="A0A849ANG0"/>
<dbReference type="InterPro" id="IPR032694">
    <property type="entry name" value="CopC/D"/>
</dbReference>
<comment type="subcellular location">
    <subcellularLocation>
        <location evidence="1">Cell membrane</location>
        <topology evidence="1">Multi-pass membrane protein</topology>
    </subcellularLocation>
</comment>
<feature type="transmembrane region" description="Helical" evidence="6">
    <location>
        <begin position="268"/>
        <end position="293"/>
    </location>
</feature>
<feature type="transmembrane region" description="Helical" evidence="6">
    <location>
        <begin position="94"/>
        <end position="111"/>
    </location>
</feature>
<dbReference type="Pfam" id="PF05425">
    <property type="entry name" value="CopD"/>
    <property type="match status" value="1"/>
</dbReference>
<name>A0A849ANG0_9MICO</name>
<evidence type="ECO:0000256" key="4">
    <source>
        <dbReference type="ARBA" id="ARBA00022989"/>
    </source>
</evidence>
<feature type="transmembrane region" description="Helical" evidence="6">
    <location>
        <begin position="59"/>
        <end position="82"/>
    </location>
</feature>
<evidence type="ECO:0000256" key="2">
    <source>
        <dbReference type="ARBA" id="ARBA00022475"/>
    </source>
</evidence>
<evidence type="ECO:0000313" key="8">
    <source>
        <dbReference type="EMBL" id="NNG38342.1"/>
    </source>
</evidence>
<evidence type="ECO:0000256" key="6">
    <source>
        <dbReference type="SAM" id="Phobius"/>
    </source>
</evidence>
<dbReference type="PANTHER" id="PTHR34820">
    <property type="entry name" value="INNER MEMBRANE PROTEIN YEBZ"/>
    <property type="match status" value="1"/>
</dbReference>
<dbReference type="EMBL" id="JABENB010000001">
    <property type="protein sequence ID" value="NNG38342.1"/>
    <property type="molecule type" value="Genomic_DNA"/>
</dbReference>
<keyword evidence="4 6" id="KW-1133">Transmembrane helix</keyword>
<feature type="transmembrane region" description="Helical" evidence="6">
    <location>
        <begin position="28"/>
        <end position="47"/>
    </location>
</feature>
<organism evidence="8 9">
    <name type="scientific">Flexivirga aerilata</name>
    <dbReference type="NCBI Taxonomy" id="1656889"/>
    <lineage>
        <taxon>Bacteria</taxon>
        <taxon>Bacillati</taxon>
        <taxon>Actinomycetota</taxon>
        <taxon>Actinomycetes</taxon>
        <taxon>Micrococcales</taxon>
        <taxon>Dermacoccaceae</taxon>
        <taxon>Flexivirga</taxon>
    </lineage>
</organism>
<proteinExistence type="predicted"/>
<dbReference type="PANTHER" id="PTHR34820:SF4">
    <property type="entry name" value="INNER MEMBRANE PROTEIN YEBZ"/>
    <property type="match status" value="1"/>
</dbReference>
<feature type="transmembrane region" description="Helical" evidence="6">
    <location>
        <begin position="156"/>
        <end position="174"/>
    </location>
</feature>
<dbReference type="InterPro" id="IPR008457">
    <property type="entry name" value="Cu-R_CopD_dom"/>
</dbReference>
<reference evidence="8 9" key="1">
    <citation type="submission" date="2020-05" db="EMBL/GenBank/DDBJ databases">
        <title>Flexivirga sp. ID2601S isolated from air conditioner.</title>
        <authorList>
            <person name="Kim D.H."/>
        </authorList>
    </citation>
    <scope>NUCLEOTIDE SEQUENCE [LARGE SCALE GENOMIC DNA]</scope>
    <source>
        <strain evidence="8 9">ID2601S</strain>
    </source>
</reference>
<feature type="domain" description="Copper resistance protein D" evidence="7">
    <location>
        <begin position="185"/>
        <end position="292"/>
    </location>
</feature>